<feature type="compositionally biased region" description="Polar residues" evidence="1">
    <location>
        <begin position="453"/>
        <end position="476"/>
    </location>
</feature>
<dbReference type="InterPro" id="IPR037746">
    <property type="entry name" value="Dok-7"/>
</dbReference>
<dbReference type="SUPFAM" id="SSF50729">
    <property type="entry name" value="PH domain-like"/>
    <property type="match status" value="1"/>
</dbReference>
<gene>
    <name evidence="2" type="ORF">BOX15_Mlig016003g1</name>
</gene>
<feature type="region of interest" description="Disordered" evidence="1">
    <location>
        <begin position="513"/>
        <end position="534"/>
    </location>
</feature>
<evidence type="ECO:0000313" key="3">
    <source>
        <dbReference type="Proteomes" id="UP000215902"/>
    </source>
</evidence>
<dbReference type="PANTHER" id="PTHR21636:SF2">
    <property type="entry name" value="PROTEIN DOK-7"/>
    <property type="match status" value="1"/>
</dbReference>
<protein>
    <recommendedName>
        <fullName evidence="4">PH domain-containing protein</fullName>
    </recommendedName>
</protein>
<keyword evidence="3" id="KW-1185">Reference proteome</keyword>
<comment type="caution">
    <text evidence="2">The sequence shown here is derived from an EMBL/GenBank/DDBJ whole genome shotgun (WGS) entry which is preliminary data.</text>
</comment>
<evidence type="ECO:0000313" key="2">
    <source>
        <dbReference type="EMBL" id="PAA76037.1"/>
    </source>
</evidence>
<feature type="region of interest" description="Disordered" evidence="1">
    <location>
        <begin position="442"/>
        <end position="490"/>
    </location>
</feature>
<accession>A0A267FSJ6</accession>
<dbReference type="Proteomes" id="UP000215902">
    <property type="component" value="Unassembled WGS sequence"/>
</dbReference>
<evidence type="ECO:0008006" key="4">
    <source>
        <dbReference type="Google" id="ProtNLM"/>
    </source>
</evidence>
<dbReference type="EMBL" id="NIVC01000846">
    <property type="protein sequence ID" value="PAA76037.1"/>
    <property type="molecule type" value="Genomic_DNA"/>
</dbReference>
<reference evidence="2 3" key="1">
    <citation type="submission" date="2017-06" db="EMBL/GenBank/DDBJ databases">
        <title>A platform for efficient transgenesis in Macrostomum lignano, a flatworm model organism for stem cell research.</title>
        <authorList>
            <person name="Berezikov E."/>
        </authorList>
    </citation>
    <scope>NUCLEOTIDE SEQUENCE [LARGE SCALE GENOMIC DNA]</scope>
    <source>
        <strain evidence="2">DV1</strain>
        <tissue evidence="2">Whole organism</tissue>
    </source>
</reference>
<dbReference type="AlphaFoldDB" id="A0A267FSJ6"/>
<feature type="compositionally biased region" description="Low complexity" evidence="1">
    <location>
        <begin position="271"/>
        <end position="283"/>
    </location>
</feature>
<sequence length="970" mass="102937">MPVPSSTVVIVSGPVRILINKKWKQRFCVIAKTPPYSASMKLFVYKEASDYKKSIDLVGQSPYDLVYGLDSEPAWKNERSSVRSILILTCHERLVLLGFSGPTELKPWHEKIAMTVQDASYRAKFSKCEAGCKVQPIPEGSEGRLHVQACRICFYPEPAEACKQLAVWELQFIKRYMVNESLKSFIFEGDIGCGKFRGMQYFACEQRQRVYTDMKAAYQNRPLPSMSAAADAPASADRRPASLVLGSASAVPPSAPALHASQLRPPPGPPAASAAAAASSSCSIDIPQPHGSVSRRPHHHQHQHHQYHSHHFQHYHFQLLQQQRQLQCQHRAKAEAERASCTSCCQAASEADTLFPFEQQAAQPQHRDYYNLRDRIEVNPTLSVTAPVSAGQVVSSVCFRSRTAPHCRDCAPPQPASAASAATAAGPSLIVRFTRSLSMNIKGSRTDSRSRLVRSSNDLRGACSQSVPGQVESSTLPAHEDAGSRQSGSHLSSAGGDDCCYCCDESAASASAASGHSPSSFGNSGSNGPAVASPAAGVTLQSSSSSSSALASSSAVGNGGCSSSGSSGGGANNAAAVTLATILEASAPSYIRSMSECQAAGPGHGRRSGCLPPLPPSSTSTRTGVRTLTWPLCPARRPLVPAKSAAPTAAALICTTPGWITPTRLTQPRHRASKTEASSACLEATAHPCWTRCCCRTPSSITLSWITARPAPSRRSWPSRALGAIPLIDPRRLPAAAAAATAAAGAPLLECFIAARLNLIDDIEPQTTGSNAARLNLIDDIEPQTTGSNAARLNLIDDIEPQTTGSNAARLNLIDDIEPQTTGSNAARLHLIDDIEPQTTGSNAARLNLIDDIEPQTTGSNAARLNLIDDIEPQTTGSNAARLHLIDDIEPQTTGSNAARLHLIDDIEPQTTGSNAARLNLIDDIEPQTTGSNAARLNLIDDIEPQTTGSNAARLNLIDDIEPQTTGSNA</sequence>
<feature type="compositionally biased region" description="Low complexity" evidence="1">
    <location>
        <begin position="513"/>
        <end position="529"/>
    </location>
</feature>
<feature type="compositionally biased region" description="Basic residues" evidence="1">
    <location>
        <begin position="293"/>
        <end position="309"/>
    </location>
</feature>
<name>A0A267FSJ6_9PLAT</name>
<dbReference type="InterPro" id="IPR011993">
    <property type="entry name" value="PH-like_dom_sf"/>
</dbReference>
<organism evidence="2 3">
    <name type="scientific">Macrostomum lignano</name>
    <dbReference type="NCBI Taxonomy" id="282301"/>
    <lineage>
        <taxon>Eukaryota</taxon>
        <taxon>Metazoa</taxon>
        <taxon>Spiralia</taxon>
        <taxon>Lophotrochozoa</taxon>
        <taxon>Platyhelminthes</taxon>
        <taxon>Rhabditophora</taxon>
        <taxon>Macrostomorpha</taxon>
        <taxon>Macrostomida</taxon>
        <taxon>Macrostomidae</taxon>
        <taxon>Macrostomum</taxon>
    </lineage>
</organism>
<dbReference type="Gene3D" id="2.30.29.30">
    <property type="entry name" value="Pleckstrin-homology domain (PH domain)/Phosphotyrosine-binding domain (PTB)"/>
    <property type="match status" value="2"/>
</dbReference>
<feature type="region of interest" description="Disordered" evidence="1">
    <location>
        <begin position="255"/>
        <end position="309"/>
    </location>
</feature>
<dbReference type="GO" id="GO:0007528">
    <property type="term" value="P:neuromuscular junction development"/>
    <property type="evidence" value="ECO:0007669"/>
    <property type="project" value="TreeGrafter"/>
</dbReference>
<evidence type="ECO:0000256" key="1">
    <source>
        <dbReference type="SAM" id="MobiDB-lite"/>
    </source>
</evidence>
<dbReference type="STRING" id="282301.A0A267FSJ6"/>
<dbReference type="PANTHER" id="PTHR21636">
    <property type="entry name" value="PROTEIN DOK-7"/>
    <property type="match status" value="1"/>
</dbReference>
<dbReference type="GO" id="GO:0019901">
    <property type="term" value="F:protein kinase binding"/>
    <property type="evidence" value="ECO:0007669"/>
    <property type="project" value="InterPro"/>
</dbReference>
<proteinExistence type="predicted"/>